<gene>
    <name evidence="1" type="ORF">HGG76_11905</name>
</gene>
<evidence type="ECO:0000313" key="2">
    <source>
        <dbReference type="Proteomes" id="UP000558475"/>
    </source>
</evidence>
<dbReference type="Proteomes" id="UP000558475">
    <property type="component" value="Unassembled WGS sequence"/>
</dbReference>
<evidence type="ECO:0000313" key="1">
    <source>
        <dbReference type="EMBL" id="NKW10007.1"/>
    </source>
</evidence>
<organism evidence="1 2">
    <name type="scientific">Brucella tritici</name>
    <dbReference type="NCBI Taxonomy" id="94626"/>
    <lineage>
        <taxon>Bacteria</taxon>
        <taxon>Pseudomonadati</taxon>
        <taxon>Pseudomonadota</taxon>
        <taxon>Alphaproteobacteria</taxon>
        <taxon>Hyphomicrobiales</taxon>
        <taxon>Brucellaceae</taxon>
        <taxon>Brucella/Ochrobactrum group</taxon>
        <taxon>Brucella</taxon>
    </lineage>
</organism>
<dbReference type="EMBL" id="JAAXZB010000001">
    <property type="protein sequence ID" value="NKW10007.1"/>
    <property type="molecule type" value="Genomic_DNA"/>
</dbReference>
<comment type="caution">
    <text evidence="1">The sequence shown here is derived from an EMBL/GenBank/DDBJ whole genome shotgun (WGS) entry which is preliminary data.</text>
</comment>
<sequence>MKIKIIAGAEPHREGEYPWSYMVGCDGVTEIVEEDQNPARTESLGSS</sequence>
<reference evidence="1 2" key="1">
    <citation type="submission" date="2020-04" db="EMBL/GenBank/DDBJ databases">
        <title>Whole genome sequencing of clinical and environmental type strains of Ochrobactrum.</title>
        <authorList>
            <person name="Dharne M."/>
        </authorList>
    </citation>
    <scope>NUCLEOTIDE SEQUENCE [LARGE SCALE GENOMIC DNA]</scope>
    <source>
        <strain evidence="1 2">DSM 13340</strain>
    </source>
</reference>
<dbReference type="AlphaFoldDB" id="A0A7X6JAL1"/>
<name>A0A7X6JAL1_9HYPH</name>
<proteinExistence type="predicted"/>
<accession>A0A7X6JAL1</accession>
<protein>
    <submittedName>
        <fullName evidence="1">Uncharacterized protein</fullName>
    </submittedName>
</protein>